<accession>A0A9Q3J1U0</accession>
<keyword evidence="3" id="KW-1185">Reference proteome</keyword>
<dbReference type="EMBL" id="AVOT02060717">
    <property type="protein sequence ID" value="MBW0554142.1"/>
    <property type="molecule type" value="Genomic_DNA"/>
</dbReference>
<evidence type="ECO:0000256" key="1">
    <source>
        <dbReference type="SAM" id="MobiDB-lite"/>
    </source>
</evidence>
<name>A0A9Q3J1U0_9BASI</name>
<reference evidence="2" key="1">
    <citation type="submission" date="2021-03" db="EMBL/GenBank/DDBJ databases">
        <title>Draft genome sequence of rust myrtle Austropuccinia psidii MF-1, a brazilian biotype.</title>
        <authorList>
            <person name="Quecine M.C."/>
            <person name="Pachon D.M.R."/>
            <person name="Bonatelli M.L."/>
            <person name="Correr F.H."/>
            <person name="Franceschini L.M."/>
            <person name="Leite T.F."/>
            <person name="Margarido G.R.A."/>
            <person name="Almeida C.A."/>
            <person name="Ferrarezi J.A."/>
            <person name="Labate C.A."/>
        </authorList>
    </citation>
    <scope>NUCLEOTIDE SEQUENCE</scope>
    <source>
        <strain evidence="2">MF-1</strain>
    </source>
</reference>
<gene>
    <name evidence="2" type="ORF">O181_093857</name>
</gene>
<dbReference type="AlphaFoldDB" id="A0A9Q3J1U0"/>
<comment type="caution">
    <text evidence="2">The sequence shown here is derived from an EMBL/GenBank/DDBJ whole genome shotgun (WGS) entry which is preliminary data.</text>
</comment>
<evidence type="ECO:0000313" key="2">
    <source>
        <dbReference type="EMBL" id="MBW0554142.1"/>
    </source>
</evidence>
<feature type="region of interest" description="Disordered" evidence="1">
    <location>
        <begin position="14"/>
        <end position="33"/>
    </location>
</feature>
<dbReference type="Proteomes" id="UP000765509">
    <property type="component" value="Unassembled WGS sequence"/>
</dbReference>
<sequence>MVCTLWSVGPSGPFWPKSNDAKRGQGGQPPTSKARWAHVSQIWPPSHQSHKWPKGPQDLNSPFSTLFLWQSPEATSSSSGRFPPQSGQRLLLTNVLHTMDSGMVHIWYTIPLCTDFAQQSNGDGFRTKLGHFKQSPQIPHPFRRKSFQGLSPAIQGGYQKTI</sequence>
<evidence type="ECO:0000313" key="3">
    <source>
        <dbReference type="Proteomes" id="UP000765509"/>
    </source>
</evidence>
<organism evidence="2 3">
    <name type="scientific">Austropuccinia psidii MF-1</name>
    <dbReference type="NCBI Taxonomy" id="1389203"/>
    <lineage>
        <taxon>Eukaryota</taxon>
        <taxon>Fungi</taxon>
        <taxon>Dikarya</taxon>
        <taxon>Basidiomycota</taxon>
        <taxon>Pucciniomycotina</taxon>
        <taxon>Pucciniomycetes</taxon>
        <taxon>Pucciniales</taxon>
        <taxon>Sphaerophragmiaceae</taxon>
        <taxon>Austropuccinia</taxon>
    </lineage>
</organism>
<protein>
    <submittedName>
        <fullName evidence="2">Uncharacterized protein</fullName>
    </submittedName>
</protein>
<proteinExistence type="predicted"/>